<reference evidence="3 4" key="1">
    <citation type="submission" date="2023-09" db="EMBL/GenBank/DDBJ databases">
        <title>Novel taxa isolated from Blanes Bay.</title>
        <authorList>
            <person name="Rey-Velasco X."/>
            <person name="Lucena T."/>
        </authorList>
    </citation>
    <scope>NUCLEOTIDE SEQUENCE [LARGE SCALE GENOMIC DNA]</scope>
    <source>
        <strain evidence="3 4">S334</strain>
    </source>
</reference>
<dbReference type="InterPro" id="IPR038186">
    <property type="entry name" value="CHAD_dom_sf"/>
</dbReference>
<feature type="domain" description="CHAD" evidence="2">
    <location>
        <begin position="38"/>
        <end position="227"/>
    </location>
</feature>
<dbReference type="Proteomes" id="UP001250656">
    <property type="component" value="Unassembled WGS sequence"/>
</dbReference>
<gene>
    <name evidence="3" type="ORF">RQM65_13925</name>
</gene>
<keyword evidence="1" id="KW-0175">Coiled coil</keyword>
<evidence type="ECO:0000313" key="4">
    <source>
        <dbReference type="Proteomes" id="UP001250656"/>
    </source>
</evidence>
<comment type="caution">
    <text evidence="3">The sequence shown here is derived from an EMBL/GenBank/DDBJ whole genome shotgun (WGS) entry which is preliminary data.</text>
</comment>
<dbReference type="InterPro" id="IPR007899">
    <property type="entry name" value="CHAD_dom"/>
</dbReference>
<dbReference type="RefSeq" id="WP_314015934.1">
    <property type="nucleotide sequence ID" value="NZ_JAVTTP010000001.1"/>
</dbReference>
<sequence length="314" mass="36957">MNQLEKTHWIFDSLSKTTDKACKKSLKLLKTENVEEFEEAVPQLRDNYKTIRAALRLVRDDYKNYKKENEFYRDEAKKVLNVQQSIAMAKAVALINEQYSDRLYKNAFTDLQDKLDEHRRQQIETALNEDHIFQEMHQNLQDQCEVLKDDISNPISRNTVLSGLKRVYKRGRKAQEKLSDSQAHEDFHELQKRTNYLSIQMGMLREIWPDIVDPLKSELEKLSQLLVTSEGLYQLSVFLRNNADMDNKDNGVYLMNTLIEGHREQVQQHAKLLAKKVFSLKPKHFRKYIETAWDAHEAESAQQMLPSEKLKLSK</sequence>
<dbReference type="Gene3D" id="1.40.20.10">
    <property type="entry name" value="CHAD domain"/>
    <property type="match status" value="1"/>
</dbReference>
<proteinExistence type="predicted"/>
<evidence type="ECO:0000313" key="3">
    <source>
        <dbReference type="EMBL" id="MDT7829768.1"/>
    </source>
</evidence>
<dbReference type="Pfam" id="PF05235">
    <property type="entry name" value="CHAD"/>
    <property type="match status" value="1"/>
</dbReference>
<evidence type="ECO:0000259" key="2">
    <source>
        <dbReference type="Pfam" id="PF05235"/>
    </source>
</evidence>
<feature type="coiled-coil region" evidence="1">
    <location>
        <begin position="34"/>
        <end position="82"/>
    </location>
</feature>
<organism evidence="3 4">
    <name type="scientific">Pricia mediterranea</name>
    <dbReference type="NCBI Taxonomy" id="3076079"/>
    <lineage>
        <taxon>Bacteria</taxon>
        <taxon>Pseudomonadati</taxon>
        <taxon>Bacteroidota</taxon>
        <taxon>Flavobacteriia</taxon>
        <taxon>Flavobacteriales</taxon>
        <taxon>Flavobacteriaceae</taxon>
        <taxon>Pricia</taxon>
    </lineage>
</organism>
<name>A0ABU3L8R1_9FLAO</name>
<keyword evidence="4" id="KW-1185">Reference proteome</keyword>
<dbReference type="EMBL" id="JAVTTP010000001">
    <property type="protein sequence ID" value="MDT7829768.1"/>
    <property type="molecule type" value="Genomic_DNA"/>
</dbReference>
<accession>A0ABU3L8R1</accession>
<protein>
    <submittedName>
        <fullName evidence="3">CHAD domain-containing protein</fullName>
    </submittedName>
</protein>
<evidence type="ECO:0000256" key="1">
    <source>
        <dbReference type="SAM" id="Coils"/>
    </source>
</evidence>